<dbReference type="GO" id="GO:0004672">
    <property type="term" value="F:protein kinase activity"/>
    <property type="evidence" value="ECO:0007669"/>
    <property type="project" value="InterPro"/>
</dbReference>
<proteinExistence type="predicted"/>
<dbReference type="SMART" id="SM00745">
    <property type="entry name" value="MIT"/>
    <property type="match status" value="1"/>
</dbReference>
<dbReference type="GO" id="GO:0005524">
    <property type="term" value="F:ATP binding"/>
    <property type="evidence" value="ECO:0007669"/>
    <property type="project" value="InterPro"/>
</dbReference>
<dbReference type="CDD" id="cd06881">
    <property type="entry name" value="PX_SNX15_like"/>
    <property type="match status" value="1"/>
</dbReference>
<evidence type="ECO:0000313" key="5">
    <source>
        <dbReference type="RefSeq" id="XP_024886775.1"/>
    </source>
</evidence>
<keyword evidence="5" id="KW-0808">Transferase</keyword>
<dbReference type="PANTHER" id="PTHR15508:SF8">
    <property type="entry name" value="LD24550P"/>
    <property type="match status" value="1"/>
</dbReference>
<keyword evidence="4" id="KW-1185">Reference proteome</keyword>
<feature type="domain" description="PX" evidence="3">
    <location>
        <begin position="1"/>
        <end position="128"/>
    </location>
</feature>
<feature type="region of interest" description="Disordered" evidence="1">
    <location>
        <begin position="612"/>
        <end position="635"/>
    </location>
</feature>
<evidence type="ECO:0000259" key="2">
    <source>
        <dbReference type="PROSITE" id="PS50011"/>
    </source>
</evidence>
<name>A0A6J1R1V2_9HYME</name>
<dbReference type="AlphaFoldDB" id="A0A6J1R1V2"/>
<dbReference type="InterPro" id="IPR007330">
    <property type="entry name" value="MIT_dom"/>
</dbReference>
<organism evidence="4 5">
    <name type="scientific">Temnothorax curvispinosus</name>
    <dbReference type="NCBI Taxonomy" id="300111"/>
    <lineage>
        <taxon>Eukaryota</taxon>
        <taxon>Metazoa</taxon>
        <taxon>Ecdysozoa</taxon>
        <taxon>Arthropoda</taxon>
        <taxon>Hexapoda</taxon>
        <taxon>Insecta</taxon>
        <taxon>Pterygota</taxon>
        <taxon>Neoptera</taxon>
        <taxon>Endopterygota</taxon>
        <taxon>Hymenoptera</taxon>
        <taxon>Apocrita</taxon>
        <taxon>Aculeata</taxon>
        <taxon>Formicoidea</taxon>
        <taxon>Formicidae</taxon>
        <taxon>Myrmicinae</taxon>
        <taxon>Temnothorax</taxon>
    </lineage>
</organism>
<evidence type="ECO:0000259" key="3">
    <source>
        <dbReference type="PROSITE" id="PS50195"/>
    </source>
</evidence>
<dbReference type="SMART" id="SM00220">
    <property type="entry name" value="S_TKc"/>
    <property type="match status" value="1"/>
</dbReference>
<dbReference type="SMART" id="SM00312">
    <property type="entry name" value="PX"/>
    <property type="match status" value="1"/>
</dbReference>
<dbReference type="RefSeq" id="XP_024886775.1">
    <property type="nucleotide sequence ID" value="XM_025031007.1"/>
</dbReference>
<dbReference type="SUPFAM" id="SSF56112">
    <property type="entry name" value="Protein kinase-like (PK-like)"/>
    <property type="match status" value="1"/>
</dbReference>
<dbReference type="Gene3D" id="1.20.58.80">
    <property type="entry name" value="Phosphotransferase system, lactose/cellobiose-type IIA subunit"/>
    <property type="match status" value="1"/>
</dbReference>
<dbReference type="Proteomes" id="UP000504618">
    <property type="component" value="Unplaced"/>
</dbReference>
<accession>A0A6J1R1V2</accession>
<dbReference type="InterPro" id="IPR051866">
    <property type="entry name" value="Intracell_Sig-Traffick_Protein"/>
</dbReference>
<keyword evidence="5" id="KW-0418">Kinase</keyword>
<dbReference type="PROSITE" id="PS50195">
    <property type="entry name" value="PX"/>
    <property type="match status" value="1"/>
</dbReference>
<dbReference type="SUPFAM" id="SSF64268">
    <property type="entry name" value="PX domain"/>
    <property type="match status" value="1"/>
</dbReference>
<dbReference type="Pfam" id="PF00787">
    <property type="entry name" value="PX"/>
    <property type="match status" value="1"/>
</dbReference>
<dbReference type="GeneID" id="112464168"/>
<evidence type="ECO:0000313" key="4">
    <source>
        <dbReference type="Proteomes" id="UP000504618"/>
    </source>
</evidence>
<protein>
    <submittedName>
        <fullName evidence="5">Ribosomal protein S6 kinase delta-1</fullName>
    </submittedName>
</protein>
<dbReference type="InterPro" id="IPR011009">
    <property type="entry name" value="Kinase-like_dom_sf"/>
</dbReference>
<dbReference type="GO" id="GO:0035091">
    <property type="term" value="F:phosphatidylinositol binding"/>
    <property type="evidence" value="ECO:0007669"/>
    <property type="project" value="InterPro"/>
</dbReference>
<dbReference type="InterPro" id="IPR001683">
    <property type="entry name" value="PX_dom"/>
</dbReference>
<sequence>MAPAKDKWIRRFIITETRRHKKGFTIYKVISMVFLKSSHEEVSKVSVWKRYNDFKKLHSELSHLHKRLGTKETFPTFPKSKYFGRFEAEVLEERKRYALKFLEFVGRYSYLYSSDIFITFFETSHVDNYTNDCAHSLNSDTSEDDRIAAFGDSALVNDNTVQSTLPAPLKASRNVSTNPCSTLSSVNRTNKNELTVYRRKNESHGSINLQNANVSREEQNCKTAKLQTQDAIVKHYDAHQNKNLDKSDAATLGDASGFDCLNNNISKLISNYDTHPVILHKEANVSQARTDSTQYLLIAAAHISAAFTHESIAEYKEAFAQYKLGISCLINGVQFDTDSTRVPSIKDKISKYLARAEQLYNKHLNCNISVIHKPISELQYYKVLKIMKSVMLVMDIRSNCNRIIKTVEKSCIYEDNISNYVLRNQVPYMVYLCACIETETSVFLVLQYASSGKLWDFVRLHYKVSDNSCNVISNHTYNRDISGQANSNENIRGPNKADEVTENKVQEDHQYATDIQSDNYIKMPTIQLLEKSQELLQSVNATLRKSNSIANRLNEYKELRHSESIPSLNTKTVTQFYKETDLTLSNTHRNKSPNLNNMKIDDIIVAEKSSKNSFVENKDPKGDNSSLMNSNQDPNMSRNICGSILNGSMARDSLKNNKIDNLLRNNSTSRIISMQNASTNNTIHICENNNTESISNHINSSNINFSPNETQYSHLCKENNVDEEQEFWRVPESVIRSWAAEILLALEALHQQNILILDFKPDDILLDDAGHIRLTYTIPRHNVELSKLIYPYSSPESVMFSPTIPVTSATDVWSFGVILYELLTGTMFSRKHPGSFHSHSTINIPSSLSESARSLLGGMLKYHPEERLTVNEIKRHSFFARTDWLNMINSQT</sequence>
<gene>
    <name evidence="5" type="primary">LOC112464168</name>
</gene>
<dbReference type="Gene3D" id="3.30.1520.10">
    <property type="entry name" value="Phox-like domain"/>
    <property type="match status" value="1"/>
</dbReference>
<feature type="region of interest" description="Disordered" evidence="1">
    <location>
        <begin position="483"/>
        <end position="503"/>
    </location>
</feature>
<dbReference type="SUPFAM" id="SSF116846">
    <property type="entry name" value="MIT domain"/>
    <property type="match status" value="1"/>
</dbReference>
<dbReference type="InterPro" id="IPR036181">
    <property type="entry name" value="MIT_dom_sf"/>
</dbReference>
<evidence type="ECO:0000256" key="1">
    <source>
        <dbReference type="SAM" id="MobiDB-lite"/>
    </source>
</evidence>
<dbReference type="PROSITE" id="PS50011">
    <property type="entry name" value="PROTEIN_KINASE_DOM"/>
    <property type="match status" value="1"/>
</dbReference>
<dbReference type="OrthoDB" id="1278353at2759"/>
<feature type="compositionally biased region" description="Polar residues" evidence="1">
    <location>
        <begin position="623"/>
        <end position="635"/>
    </location>
</feature>
<dbReference type="Pfam" id="PF04212">
    <property type="entry name" value="MIT"/>
    <property type="match status" value="1"/>
</dbReference>
<dbReference type="Pfam" id="PF00069">
    <property type="entry name" value="Pkinase"/>
    <property type="match status" value="1"/>
</dbReference>
<dbReference type="InterPro" id="IPR000719">
    <property type="entry name" value="Prot_kinase_dom"/>
</dbReference>
<dbReference type="Gene3D" id="1.10.510.10">
    <property type="entry name" value="Transferase(Phosphotransferase) domain 1"/>
    <property type="match status" value="1"/>
</dbReference>
<dbReference type="PANTHER" id="PTHR15508">
    <property type="entry name" value="RIBOSOMAL PROTEIN S6 KINASE"/>
    <property type="match status" value="1"/>
</dbReference>
<dbReference type="InterPro" id="IPR036871">
    <property type="entry name" value="PX_dom_sf"/>
</dbReference>
<feature type="domain" description="Protein kinase" evidence="2">
    <location>
        <begin position="562"/>
        <end position="879"/>
    </location>
</feature>
<reference evidence="5" key="1">
    <citation type="submission" date="2025-08" db="UniProtKB">
        <authorList>
            <consortium name="RefSeq"/>
        </authorList>
    </citation>
    <scope>IDENTIFICATION</scope>
    <source>
        <tissue evidence="5">Whole body</tissue>
    </source>
</reference>